<keyword evidence="2" id="KW-1185">Reference proteome</keyword>
<sequence length="364" mass="38271">MDMGFRHGSYGEDVPPLLDLVERAEPELRGADQLRWATLLGEESNNLRAALEWATNNDLRTALLLVAGLSTFWWMHGLRAEAARAARGVLDALGPTIPHGLGEEYLLAVLHAAGSAQPAEVERAQNATGRLFDRPVTVLLWSFVLGPFQPARLVTDVLAANERGGDAWGRAAVQLCRGYPSLAEGDPAGSERALQNALARFRLIGDRWGSALALDALADLAANSGRTELAVDLLGQALAIAGELGTDERAALVLCRRGDLRLGLGDPAAARADYTRALELGLKAGLPETSAAARIGLARAARYAGDLSSAREYALAALPDCDTDWAGADLAKAEALAELAKAEGVSATTSGGPRRISGGWLESG</sequence>
<dbReference type="Proteomes" id="UP001501319">
    <property type="component" value="Unassembled WGS sequence"/>
</dbReference>
<dbReference type="Gene3D" id="1.25.40.10">
    <property type="entry name" value="Tetratricopeptide repeat domain"/>
    <property type="match status" value="1"/>
</dbReference>
<dbReference type="EMBL" id="BAAANE010000008">
    <property type="protein sequence ID" value="GAA1651851.1"/>
    <property type="molecule type" value="Genomic_DNA"/>
</dbReference>
<evidence type="ECO:0000313" key="1">
    <source>
        <dbReference type="EMBL" id="GAA1651851.1"/>
    </source>
</evidence>
<dbReference type="PANTHER" id="PTHR47691:SF3">
    <property type="entry name" value="HTH-TYPE TRANSCRIPTIONAL REGULATOR RV0890C-RELATED"/>
    <property type="match status" value="1"/>
</dbReference>
<dbReference type="InterPro" id="IPR011990">
    <property type="entry name" value="TPR-like_helical_dom_sf"/>
</dbReference>
<comment type="caution">
    <text evidence="1">The sequence shown here is derived from an EMBL/GenBank/DDBJ whole genome shotgun (WGS) entry which is preliminary data.</text>
</comment>
<proteinExistence type="predicted"/>
<gene>
    <name evidence="1" type="ORF">GCM10009744_49640</name>
</gene>
<dbReference type="PANTHER" id="PTHR47691">
    <property type="entry name" value="REGULATOR-RELATED"/>
    <property type="match status" value="1"/>
</dbReference>
<evidence type="ECO:0008006" key="3">
    <source>
        <dbReference type="Google" id="ProtNLM"/>
    </source>
</evidence>
<reference evidence="1 2" key="1">
    <citation type="journal article" date="2019" name="Int. J. Syst. Evol. Microbiol.">
        <title>The Global Catalogue of Microorganisms (GCM) 10K type strain sequencing project: providing services to taxonomists for standard genome sequencing and annotation.</title>
        <authorList>
            <consortium name="The Broad Institute Genomics Platform"/>
            <consortium name="The Broad Institute Genome Sequencing Center for Infectious Disease"/>
            <person name="Wu L."/>
            <person name="Ma J."/>
        </authorList>
    </citation>
    <scope>NUCLEOTIDE SEQUENCE [LARGE SCALE GENOMIC DNA]</scope>
    <source>
        <strain evidence="1 2">JCM 14306</strain>
    </source>
</reference>
<dbReference type="SUPFAM" id="SSF48452">
    <property type="entry name" value="TPR-like"/>
    <property type="match status" value="1"/>
</dbReference>
<organism evidence="1 2">
    <name type="scientific">Kribbella alba</name>
    <dbReference type="NCBI Taxonomy" id="190197"/>
    <lineage>
        <taxon>Bacteria</taxon>
        <taxon>Bacillati</taxon>
        <taxon>Actinomycetota</taxon>
        <taxon>Actinomycetes</taxon>
        <taxon>Propionibacteriales</taxon>
        <taxon>Kribbellaceae</taxon>
        <taxon>Kribbella</taxon>
    </lineage>
</organism>
<evidence type="ECO:0000313" key="2">
    <source>
        <dbReference type="Proteomes" id="UP001501319"/>
    </source>
</evidence>
<accession>A0ABN2FLC5</accession>
<name>A0ABN2FLC5_9ACTN</name>
<protein>
    <recommendedName>
        <fullName evidence="3">Tetratricopeptide repeat protein</fullName>
    </recommendedName>
</protein>